<keyword evidence="1" id="KW-0175">Coiled coil</keyword>
<protein>
    <submittedName>
        <fullName evidence="2">17660_t:CDS:1</fullName>
    </submittedName>
</protein>
<dbReference type="EMBL" id="CAJVQA010002209">
    <property type="protein sequence ID" value="CAG8539969.1"/>
    <property type="molecule type" value="Genomic_DNA"/>
</dbReference>
<evidence type="ECO:0000313" key="2">
    <source>
        <dbReference type="EMBL" id="CAG8539969.1"/>
    </source>
</evidence>
<sequence length="356" mass="39905">MPAHAESLLTSASSIQKSDFSKTISAKNYRKPASEIPDSDDKFINDLIEIDFVQRKDLATDVVTTKCKIKQLVILAATVDLGANFAIISEDITKRLKLVIDTKDKHDYRGIATIPTESLVTTQNVPVDFTSALPDNYSRARLEESLQDLKKELYITLQDSSEISYIMLNCGIGANTEIQKLCTHNLELIDEARHLQIENANKDISLAKFKAENDIKSKKIKSLESMIKILEGKLSLAQKDVISIQSNSLKKETEIVPLKSKIAELENIKSKLKSKVNELECLKLKTISKPIVGGDDEKNITKSDNISLDSTDLSKYFIYRKNMDQTKKTNSNILTYTNDEITELSKNNTEANSKII</sequence>
<comment type="caution">
    <text evidence="2">The sequence shown here is derived from an EMBL/GenBank/DDBJ whole genome shotgun (WGS) entry which is preliminary data.</text>
</comment>
<evidence type="ECO:0000256" key="1">
    <source>
        <dbReference type="SAM" id="Coils"/>
    </source>
</evidence>
<proteinExistence type="predicted"/>
<organism evidence="2 3">
    <name type="scientific">Cetraspora pellucida</name>
    <dbReference type="NCBI Taxonomy" id="1433469"/>
    <lineage>
        <taxon>Eukaryota</taxon>
        <taxon>Fungi</taxon>
        <taxon>Fungi incertae sedis</taxon>
        <taxon>Mucoromycota</taxon>
        <taxon>Glomeromycotina</taxon>
        <taxon>Glomeromycetes</taxon>
        <taxon>Diversisporales</taxon>
        <taxon>Gigasporaceae</taxon>
        <taxon>Cetraspora</taxon>
    </lineage>
</organism>
<dbReference type="Proteomes" id="UP000789759">
    <property type="component" value="Unassembled WGS sequence"/>
</dbReference>
<gene>
    <name evidence="2" type="ORF">CPELLU_LOCUS4251</name>
</gene>
<dbReference type="AlphaFoldDB" id="A0A9N9ARS0"/>
<reference evidence="2" key="1">
    <citation type="submission" date="2021-06" db="EMBL/GenBank/DDBJ databases">
        <authorList>
            <person name="Kallberg Y."/>
            <person name="Tangrot J."/>
            <person name="Rosling A."/>
        </authorList>
    </citation>
    <scope>NUCLEOTIDE SEQUENCE</scope>
    <source>
        <strain evidence="2">FL966</strain>
    </source>
</reference>
<feature type="coiled-coil region" evidence="1">
    <location>
        <begin position="220"/>
        <end position="285"/>
    </location>
</feature>
<keyword evidence="3" id="KW-1185">Reference proteome</keyword>
<dbReference type="OrthoDB" id="2360311at2759"/>
<evidence type="ECO:0000313" key="3">
    <source>
        <dbReference type="Proteomes" id="UP000789759"/>
    </source>
</evidence>
<accession>A0A9N9ARS0</accession>
<name>A0A9N9ARS0_9GLOM</name>